<dbReference type="OrthoDB" id="2195633at2759"/>
<reference evidence="2 3" key="2">
    <citation type="journal article" date="2009" name="BMC Genomics">
        <title>Identification of transcriptional signals in Encephalitozoon cuniculi widespread among Microsporidia phylum: support for accurate structural genome annotation.</title>
        <authorList>
            <person name="Peyretaillade E."/>
            <person name="Goncalves O."/>
            <person name="Terrat S."/>
            <person name="Dugat-Bony E."/>
            <person name="Wincker P."/>
            <person name="Cornman R.S."/>
            <person name="Evans J.D."/>
            <person name="Delbac F."/>
            <person name="Peyret P."/>
        </authorList>
    </citation>
    <scope>NUCLEOTIDE SEQUENCE [LARGE SCALE GENOMIC DNA]</scope>
    <source>
        <strain evidence="2 3">GB-M1</strain>
    </source>
</reference>
<name>Q8STS3_ENCCU</name>
<keyword evidence="3" id="KW-1185">Reference proteome</keyword>
<feature type="compositionally biased region" description="Basic residues" evidence="1">
    <location>
        <begin position="67"/>
        <end position="78"/>
    </location>
</feature>
<dbReference type="InParanoid" id="Q8STS3"/>
<dbReference type="AlphaFoldDB" id="Q8STS3"/>
<feature type="compositionally biased region" description="Basic residues" evidence="1">
    <location>
        <begin position="33"/>
        <end position="42"/>
    </location>
</feature>
<feature type="compositionally biased region" description="Basic and acidic residues" evidence="1">
    <location>
        <begin position="120"/>
        <end position="165"/>
    </location>
</feature>
<accession>Q8STS3</accession>
<sequence length="165" mass="18902">MSSIEEGGLEKRIHKAALLETVAVLNEAADGKRGKKNGRRASPKGEKREGQKKDMRSKADKPGTRPGKQKRNAVRKLGKRTDEGNTREDKDATESLRKMTRKERRLEKLRSRGKGPSSKEYYEKFIKKHKDNGDSPQKKITRDTLPSKRKEDFPMDDEGKKRRGQ</sequence>
<reference evidence="2 3" key="1">
    <citation type="journal article" date="2001" name="Nature">
        <title>Genome sequence and gene compaction of the eukaryote parasite Encephalitozoon cuniculi.</title>
        <authorList>
            <person name="Katinka M.D."/>
            <person name="Duprat S."/>
            <person name="Cornillot E."/>
            <person name="Metenier G."/>
            <person name="Thomarat F."/>
            <person name="Prensier G."/>
            <person name="Barbe V."/>
            <person name="Peyretaillade E."/>
            <person name="Brottier P."/>
            <person name="Wincker P."/>
            <person name="Delbac F."/>
            <person name="El Alaoui H."/>
            <person name="Peyret P."/>
            <person name="Saurin W."/>
            <person name="Gouy M."/>
            <person name="Weissenbach J."/>
            <person name="Vivares C.P."/>
        </authorList>
    </citation>
    <scope>NUCLEOTIDE SEQUENCE [LARGE SCALE GENOMIC DNA]</scope>
    <source>
        <strain evidence="2 3">GB-M1</strain>
    </source>
</reference>
<dbReference type="EMBL" id="AL590451">
    <property type="protein sequence ID" value="CAD27062.2"/>
    <property type="molecule type" value="Genomic_DNA"/>
</dbReference>
<organism evidence="2 3">
    <name type="scientific">Encephalitozoon cuniculi (strain GB-M1)</name>
    <name type="common">Microsporidian parasite</name>
    <dbReference type="NCBI Taxonomy" id="284813"/>
    <lineage>
        <taxon>Eukaryota</taxon>
        <taxon>Fungi</taxon>
        <taxon>Fungi incertae sedis</taxon>
        <taxon>Microsporidia</taxon>
        <taxon>Unikaryonidae</taxon>
        <taxon>Encephalitozoon</taxon>
    </lineage>
</organism>
<dbReference type="KEGG" id="ecu:ECU09_0890"/>
<evidence type="ECO:0000313" key="2">
    <source>
        <dbReference type="EMBL" id="CAD27062.2"/>
    </source>
</evidence>
<feature type="compositionally biased region" description="Basic and acidic residues" evidence="1">
    <location>
        <begin position="43"/>
        <end position="63"/>
    </location>
</feature>
<feature type="compositionally biased region" description="Basic and acidic residues" evidence="1">
    <location>
        <begin position="79"/>
        <end position="97"/>
    </location>
</feature>
<dbReference type="VEuPathDB" id="MicrosporidiaDB:ECU09_0890"/>
<protein>
    <submittedName>
        <fullName evidence="2">Uncharacterized protein</fullName>
    </submittedName>
</protein>
<dbReference type="RefSeq" id="NP_001402343.1">
    <property type="nucleotide sequence ID" value="NM_001415397.1"/>
</dbReference>
<feature type="region of interest" description="Disordered" evidence="1">
    <location>
        <begin position="25"/>
        <end position="165"/>
    </location>
</feature>
<evidence type="ECO:0000313" key="3">
    <source>
        <dbReference type="Proteomes" id="UP000000819"/>
    </source>
</evidence>
<dbReference type="HOGENOM" id="CLU_1610741_0_0_1"/>
<evidence type="ECO:0000256" key="1">
    <source>
        <dbReference type="SAM" id="MobiDB-lite"/>
    </source>
</evidence>
<gene>
    <name evidence="2" type="ordered locus">ECU09_0890</name>
</gene>
<proteinExistence type="predicted"/>
<dbReference type="GeneID" id="860428"/>
<dbReference type="Proteomes" id="UP000000819">
    <property type="component" value="Chromosome IX"/>
</dbReference>